<evidence type="ECO:0000256" key="1">
    <source>
        <dbReference type="SAM" id="SignalP"/>
    </source>
</evidence>
<organism evidence="2 3">
    <name type="scientific">Cannabis sativa</name>
    <name type="common">Hemp</name>
    <name type="synonym">Marijuana</name>
    <dbReference type="NCBI Taxonomy" id="3483"/>
    <lineage>
        <taxon>Eukaryota</taxon>
        <taxon>Viridiplantae</taxon>
        <taxon>Streptophyta</taxon>
        <taxon>Embryophyta</taxon>
        <taxon>Tracheophyta</taxon>
        <taxon>Spermatophyta</taxon>
        <taxon>Magnoliopsida</taxon>
        <taxon>eudicotyledons</taxon>
        <taxon>Gunneridae</taxon>
        <taxon>Pentapetalae</taxon>
        <taxon>rosids</taxon>
        <taxon>fabids</taxon>
        <taxon>Rosales</taxon>
        <taxon>Cannabaceae</taxon>
        <taxon>Cannabis</taxon>
    </lineage>
</organism>
<dbReference type="Gramene" id="evm.model.03.985">
    <property type="protein sequence ID" value="cds.evm.model.03.985"/>
    <property type="gene ID" value="evm.TU.03.985"/>
</dbReference>
<evidence type="ECO:0000313" key="2">
    <source>
        <dbReference type="EnsemblPlants" id="cds.evm.model.03.985"/>
    </source>
</evidence>
<evidence type="ECO:0000313" key="3">
    <source>
        <dbReference type="Proteomes" id="UP000596661"/>
    </source>
</evidence>
<protein>
    <recommendedName>
        <fullName evidence="4">Secreted protein</fullName>
    </recommendedName>
</protein>
<name>A0A803PB86_CANSA</name>
<dbReference type="Proteomes" id="UP000596661">
    <property type="component" value="Chromosome 3"/>
</dbReference>
<dbReference type="EnsemblPlants" id="evm.model.03.985">
    <property type="protein sequence ID" value="cds.evm.model.03.985"/>
    <property type="gene ID" value="evm.TU.03.985"/>
</dbReference>
<keyword evidence="3" id="KW-1185">Reference proteome</keyword>
<sequence>MRIFPTASTVMVDFLILLLLVAVGVWHSQCSRRKYGCCPVQLRIGKQMVRGHGSGKRAGLLFSSSGAIFSNHLLLYR</sequence>
<keyword evidence="1" id="KW-0732">Signal</keyword>
<feature type="chain" id="PRO_5031254348" description="Secreted protein" evidence="1">
    <location>
        <begin position="29"/>
        <end position="77"/>
    </location>
</feature>
<accession>A0A803PB86</accession>
<reference evidence="2" key="1">
    <citation type="submission" date="2018-11" db="EMBL/GenBank/DDBJ databases">
        <authorList>
            <person name="Grassa J C."/>
        </authorList>
    </citation>
    <scope>NUCLEOTIDE SEQUENCE [LARGE SCALE GENOMIC DNA]</scope>
</reference>
<feature type="signal peptide" evidence="1">
    <location>
        <begin position="1"/>
        <end position="28"/>
    </location>
</feature>
<reference evidence="2" key="2">
    <citation type="submission" date="2021-03" db="UniProtKB">
        <authorList>
            <consortium name="EnsemblPlants"/>
        </authorList>
    </citation>
    <scope>IDENTIFICATION</scope>
</reference>
<dbReference type="EMBL" id="UZAU01000275">
    <property type="status" value="NOT_ANNOTATED_CDS"/>
    <property type="molecule type" value="Genomic_DNA"/>
</dbReference>
<dbReference type="AlphaFoldDB" id="A0A803PB86"/>
<evidence type="ECO:0008006" key="4">
    <source>
        <dbReference type="Google" id="ProtNLM"/>
    </source>
</evidence>
<proteinExistence type="predicted"/>